<gene>
    <name evidence="1" type="ORF">L195_g019219</name>
</gene>
<name>A0A2K3MZ51_TRIPR</name>
<dbReference type="AlphaFoldDB" id="A0A2K3MZ51"/>
<protein>
    <submittedName>
        <fullName evidence="1">Uncharacterized protein</fullName>
    </submittedName>
</protein>
<evidence type="ECO:0000313" key="2">
    <source>
        <dbReference type="Proteomes" id="UP000236291"/>
    </source>
</evidence>
<organism evidence="1 2">
    <name type="scientific">Trifolium pratense</name>
    <name type="common">Red clover</name>
    <dbReference type="NCBI Taxonomy" id="57577"/>
    <lineage>
        <taxon>Eukaryota</taxon>
        <taxon>Viridiplantae</taxon>
        <taxon>Streptophyta</taxon>
        <taxon>Embryophyta</taxon>
        <taxon>Tracheophyta</taxon>
        <taxon>Spermatophyta</taxon>
        <taxon>Magnoliopsida</taxon>
        <taxon>eudicotyledons</taxon>
        <taxon>Gunneridae</taxon>
        <taxon>Pentapetalae</taxon>
        <taxon>rosids</taxon>
        <taxon>fabids</taxon>
        <taxon>Fabales</taxon>
        <taxon>Fabaceae</taxon>
        <taxon>Papilionoideae</taxon>
        <taxon>50 kb inversion clade</taxon>
        <taxon>NPAAA clade</taxon>
        <taxon>Hologalegina</taxon>
        <taxon>IRL clade</taxon>
        <taxon>Trifolieae</taxon>
        <taxon>Trifolium</taxon>
    </lineage>
</organism>
<comment type="caution">
    <text evidence="1">The sequence shown here is derived from an EMBL/GenBank/DDBJ whole genome shotgun (WGS) entry which is preliminary data.</text>
</comment>
<feature type="non-terminal residue" evidence="1">
    <location>
        <position position="1"/>
    </location>
</feature>
<reference evidence="1 2" key="1">
    <citation type="journal article" date="2014" name="Am. J. Bot.">
        <title>Genome assembly and annotation for red clover (Trifolium pratense; Fabaceae).</title>
        <authorList>
            <person name="Istvanek J."/>
            <person name="Jaros M."/>
            <person name="Krenek A."/>
            <person name="Repkova J."/>
        </authorList>
    </citation>
    <scope>NUCLEOTIDE SEQUENCE [LARGE SCALE GENOMIC DNA]</scope>
    <source>
        <strain evidence="2">cv. Tatra</strain>
        <tissue evidence="1">Young leaves</tissue>
    </source>
</reference>
<dbReference type="Proteomes" id="UP000236291">
    <property type="component" value="Unassembled WGS sequence"/>
</dbReference>
<sequence>SEEVATSVLVGDVLNIEEELCPNISVEADLVQLSGSHPNLGVYWKENDGSDIGHNVFTNEEERAVVINFLKNREVAREESFMEVVSKTKKKNLQKGFQVRNIRSKGRMSD</sequence>
<evidence type="ECO:0000313" key="1">
    <source>
        <dbReference type="EMBL" id="PNX96019.1"/>
    </source>
</evidence>
<accession>A0A2K3MZ51</accession>
<reference evidence="1 2" key="2">
    <citation type="journal article" date="2017" name="Front. Plant Sci.">
        <title>Gene Classification and Mining of Molecular Markers Useful in Red Clover (Trifolium pratense) Breeding.</title>
        <authorList>
            <person name="Istvanek J."/>
            <person name="Dluhosova J."/>
            <person name="Dluhos P."/>
            <person name="Patkova L."/>
            <person name="Nedelnik J."/>
            <person name="Repkova J."/>
        </authorList>
    </citation>
    <scope>NUCLEOTIDE SEQUENCE [LARGE SCALE GENOMIC DNA]</scope>
    <source>
        <strain evidence="2">cv. Tatra</strain>
        <tissue evidence="1">Young leaves</tissue>
    </source>
</reference>
<dbReference type="EMBL" id="ASHM01014067">
    <property type="protein sequence ID" value="PNX96019.1"/>
    <property type="molecule type" value="Genomic_DNA"/>
</dbReference>
<proteinExistence type="predicted"/>